<evidence type="ECO:0000256" key="3">
    <source>
        <dbReference type="ARBA" id="ARBA00023052"/>
    </source>
</evidence>
<dbReference type="EMBL" id="CAIZ01000119">
    <property type="protein sequence ID" value="CCH70057.1"/>
    <property type="molecule type" value="Genomic_DNA"/>
</dbReference>
<evidence type="ECO:0000256" key="2">
    <source>
        <dbReference type="ARBA" id="ARBA00023002"/>
    </source>
</evidence>
<dbReference type="InterPro" id="IPR050771">
    <property type="entry name" value="Alpha-ketoacid_DH_E1_comp"/>
</dbReference>
<dbReference type="InterPro" id="IPR029061">
    <property type="entry name" value="THDP-binding"/>
</dbReference>
<dbReference type="eggNOG" id="COG1071">
    <property type="taxonomic scope" value="Bacteria"/>
</dbReference>
<comment type="similarity">
    <text evidence="4">Belongs to the BCKDHA family.</text>
</comment>
<dbReference type="Proteomes" id="UP000013167">
    <property type="component" value="Unassembled WGS sequence"/>
</dbReference>
<name>N0DZR6_9MICO</name>
<keyword evidence="2 4" id="KW-0560">Oxidoreductase</keyword>
<proteinExistence type="inferred from homology"/>
<evidence type="ECO:0000313" key="7">
    <source>
        <dbReference type="EMBL" id="CCH70057.1"/>
    </source>
</evidence>
<dbReference type="GO" id="GO:0000287">
    <property type="term" value="F:magnesium ion binding"/>
    <property type="evidence" value="ECO:0007669"/>
    <property type="project" value="UniProtKB-ARBA"/>
</dbReference>
<comment type="caution">
    <text evidence="7">The sequence shown here is derived from an EMBL/GenBank/DDBJ whole genome shotgun (WGS) entry which is preliminary data.</text>
</comment>
<dbReference type="AlphaFoldDB" id="N0DZR6"/>
<evidence type="ECO:0000256" key="5">
    <source>
        <dbReference type="SAM" id="MobiDB-lite"/>
    </source>
</evidence>
<evidence type="ECO:0000259" key="6">
    <source>
        <dbReference type="Pfam" id="PF00676"/>
    </source>
</evidence>
<comment type="cofactor">
    <cofactor evidence="1 4">
        <name>thiamine diphosphate</name>
        <dbReference type="ChEBI" id="CHEBI:58937"/>
    </cofactor>
</comment>
<dbReference type="GO" id="GO:0009083">
    <property type="term" value="P:branched-chain amino acid catabolic process"/>
    <property type="evidence" value="ECO:0007669"/>
    <property type="project" value="TreeGrafter"/>
</dbReference>
<dbReference type="HOGENOM" id="CLU_029393_1_0_11"/>
<feature type="domain" description="Dehydrogenase E1 component" evidence="6">
    <location>
        <begin position="78"/>
        <end position="353"/>
    </location>
</feature>
<evidence type="ECO:0000313" key="8">
    <source>
        <dbReference type="Proteomes" id="UP000013167"/>
    </source>
</evidence>
<sequence length="405" mass="44772">MSDDVVADVTRGQLAGGVDHHESTLRSRSRGPFDGGPDMIQLLDPEGQRVLHGGAQEYAHHIDALTDEDLRGFYRDLVLIRRFDLEATALQRQGELGLWVSLLGQEASQIGCGRALRPQDHAFPGYREHGIAWCRGLDPMRLIAMYRGVDRCAWDPKEFGFHTYTIVIGNQVLLGTGYAMGVQRDGDVGTGDPDRDTAVIAFMGDGATAQGDVNEGFVFAGVNDSPIVFFCQNNQWAISEPNERQMRSPIYKRADGFGFPGVRVDGNDVLATYAVTKEMLDRARSGQGPSLIEAYTYRMAAHTTSDDPTKYRFSAEVEMWKLRDPIARFKTWLGHEGIADHDFFVAVDAEADELASNVREATVTMGDPEVADIFDNVYVEPHRQVEDDRAVQAAYAASFDDEGVA</sequence>
<dbReference type="PANTHER" id="PTHR43380">
    <property type="entry name" value="2-OXOISOVALERATE DEHYDROGENASE SUBUNIT ALPHA, MITOCHONDRIAL"/>
    <property type="match status" value="1"/>
</dbReference>
<dbReference type="GO" id="GO:0003863">
    <property type="term" value="F:branched-chain 2-oxo acid dehydrogenase activity"/>
    <property type="evidence" value="ECO:0007669"/>
    <property type="project" value="UniProtKB-EC"/>
</dbReference>
<dbReference type="EC" id="1.2.4.4" evidence="4"/>
<keyword evidence="7" id="KW-0670">Pyruvate</keyword>
<dbReference type="RefSeq" id="WP_010849160.1">
    <property type="nucleotide sequence ID" value="NZ_HF570956.1"/>
</dbReference>
<accession>N0DZR6</accession>
<reference evidence="7 8" key="1">
    <citation type="journal article" date="2013" name="ISME J.">
        <title>A metabolic model for members of the genus Tetrasphaera involved in enhanced biological phosphorus removal.</title>
        <authorList>
            <person name="Kristiansen R."/>
            <person name="Nguyen H.T.T."/>
            <person name="Saunders A.M."/>
            <person name="Nielsen J.L."/>
            <person name="Wimmer R."/>
            <person name="Le V.Q."/>
            <person name="McIlroy S.J."/>
            <person name="Petrovski S."/>
            <person name="Seviour R.J."/>
            <person name="Calteau A."/>
            <person name="Nielsen K.L."/>
            <person name="Nielsen P.H."/>
        </authorList>
    </citation>
    <scope>NUCLEOTIDE SEQUENCE [LARGE SCALE GENOMIC DNA]</scope>
    <source>
        <strain evidence="7 8">Lp2</strain>
    </source>
</reference>
<dbReference type="PANTHER" id="PTHR43380:SF1">
    <property type="entry name" value="2-OXOISOVALERATE DEHYDROGENASE SUBUNIT ALPHA, MITOCHONDRIAL"/>
    <property type="match status" value="1"/>
</dbReference>
<comment type="function">
    <text evidence="4">The branched-chain alpha-keto dehydrogenase complex catalyzes the overall conversion of alpha-keto acids to acyl-CoA and CO(2). It contains multiple copies of three enzymatic components: branched-chain alpha-keto acid decarboxylase (E1), lipoamide acyltransferase (E2) and lipoamide dehydrogenase (E3).</text>
</comment>
<dbReference type="STRING" id="1193181.BN10_50014"/>
<evidence type="ECO:0000256" key="1">
    <source>
        <dbReference type="ARBA" id="ARBA00001964"/>
    </source>
</evidence>
<keyword evidence="8" id="KW-1185">Reference proteome</keyword>
<dbReference type="Pfam" id="PF00676">
    <property type="entry name" value="E1_dh"/>
    <property type="match status" value="1"/>
</dbReference>
<dbReference type="SUPFAM" id="SSF52518">
    <property type="entry name" value="Thiamin diphosphate-binding fold (THDP-binding)"/>
    <property type="match status" value="1"/>
</dbReference>
<dbReference type="Gene3D" id="3.40.50.970">
    <property type="match status" value="1"/>
</dbReference>
<feature type="region of interest" description="Disordered" evidence="5">
    <location>
        <begin position="1"/>
        <end position="35"/>
    </location>
</feature>
<evidence type="ECO:0000256" key="4">
    <source>
        <dbReference type="RuleBase" id="RU365014"/>
    </source>
</evidence>
<comment type="catalytic activity">
    <reaction evidence="4">
        <text>N(6)-[(R)-lipoyl]-L-lysyl-[protein] + 3-methyl-2-oxobutanoate + H(+) = N(6)-[(R)-S(8)-2-methylpropanoyldihydrolipoyl]-L-lysyl-[protein] + CO2</text>
        <dbReference type="Rhea" id="RHEA:13457"/>
        <dbReference type="Rhea" id="RHEA-COMP:10474"/>
        <dbReference type="Rhea" id="RHEA-COMP:10497"/>
        <dbReference type="ChEBI" id="CHEBI:11851"/>
        <dbReference type="ChEBI" id="CHEBI:15378"/>
        <dbReference type="ChEBI" id="CHEBI:16526"/>
        <dbReference type="ChEBI" id="CHEBI:83099"/>
        <dbReference type="ChEBI" id="CHEBI:83142"/>
        <dbReference type="EC" id="1.2.4.4"/>
    </reaction>
</comment>
<dbReference type="CDD" id="cd02000">
    <property type="entry name" value="TPP_E1_PDC_ADC_BCADC"/>
    <property type="match status" value="1"/>
</dbReference>
<keyword evidence="3 4" id="KW-0786">Thiamine pyrophosphate</keyword>
<protein>
    <recommendedName>
        <fullName evidence="4">2-oxoisovalerate dehydrogenase subunit alpha</fullName>
        <ecNumber evidence="4">1.2.4.4</ecNumber>
    </recommendedName>
    <alternativeName>
        <fullName evidence="4">Branched-chain alpha-keto acid dehydrogenase E1 component alpha chain</fullName>
    </alternativeName>
</protein>
<dbReference type="InterPro" id="IPR001017">
    <property type="entry name" value="DH_E1"/>
</dbReference>
<gene>
    <name evidence="7" type="primary">pdhA</name>
    <name evidence="7" type="ORF">BN10_50014</name>
</gene>
<organism evidence="7 8">
    <name type="scientific">Phycicoccus elongatus Lp2</name>
    <dbReference type="NCBI Taxonomy" id="1193181"/>
    <lineage>
        <taxon>Bacteria</taxon>
        <taxon>Bacillati</taxon>
        <taxon>Actinomycetota</taxon>
        <taxon>Actinomycetes</taxon>
        <taxon>Micrococcales</taxon>
        <taxon>Intrasporangiaceae</taxon>
        <taxon>Phycicoccus</taxon>
    </lineage>
</organism>